<dbReference type="PANTHER" id="PTHR31834:SF1">
    <property type="entry name" value="INITIATION-SPECIFIC ALPHA-1,6-MANNOSYLTRANSFERASE"/>
    <property type="match status" value="1"/>
</dbReference>
<dbReference type="GO" id="GO:0000136">
    <property type="term" value="C:mannan polymerase complex"/>
    <property type="evidence" value="ECO:0007669"/>
    <property type="project" value="TreeGrafter"/>
</dbReference>
<keyword evidence="3" id="KW-1185">Reference proteome</keyword>
<evidence type="ECO:0008006" key="4">
    <source>
        <dbReference type="Google" id="ProtNLM"/>
    </source>
</evidence>
<gene>
    <name evidence="2" type="ORF">CcCBS67573_g03429</name>
</gene>
<comment type="caution">
    <text evidence="2">The sequence shown here is derived from an EMBL/GenBank/DDBJ whole genome shotgun (WGS) entry which is preliminary data.</text>
</comment>
<accession>A0A507FI25</accession>
<dbReference type="AlphaFoldDB" id="A0A507FI25"/>
<comment type="similarity">
    <text evidence="1">Belongs to the glycosyltransferase 32 family.</text>
</comment>
<dbReference type="EMBL" id="QEAP01000086">
    <property type="protein sequence ID" value="TPX75295.1"/>
    <property type="molecule type" value="Genomic_DNA"/>
</dbReference>
<dbReference type="Proteomes" id="UP000320333">
    <property type="component" value="Unassembled WGS sequence"/>
</dbReference>
<dbReference type="InterPro" id="IPR007577">
    <property type="entry name" value="GlycoTrfase_DXD_sugar-bd_CS"/>
</dbReference>
<name>A0A507FI25_9FUNG</name>
<dbReference type="InterPro" id="IPR029044">
    <property type="entry name" value="Nucleotide-diphossugar_trans"/>
</dbReference>
<evidence type="ECO:0000256" key="1">
    <source>
        <dbReference type="ARBA" id="ARBA00009003"/>
    </source>
</evidence>
<dbReference type="InterPro" id="IPR039367">
    <property type="entry name" value="Och1-like"/>
</dbReference>
<sequence>MKLSLRNRRQRVHLLLAICTLSIYAWLDPKLDLLFLNFVHNHSSSVRSHASKSNPTSNQLLHVTPIPSLILRTFKTKDKHQIIEAAKNGSDDAKLRWSWYESWDNIIFDDEDSDRFVRGSFSNSVQKAYFRLPRIVQRSDFVRYLMLYEFGGVYTDMDTVCFTAIDQWTRRYANVSAILGIEVFGAIHGKDQIAQWTMALSPKHEFLEMMIRRLTERILSSSMDVLTNVDAIVGLTGPAFWSESFWLYMDQKGIDSSRFQTLDRGYRKIDGVLLLGRVYFRHPGIFSKHRGTGELKSGWKNEKNIPKLSSGPPGLAVDDGVSAVKKELVSDRQIPKRIFLLGDTGTAKCAAANPDHLFLQFDHKDMKRFVRGSFGGHVWRAFSKLDGYPLQQRYGQLLLLYYFGGFWLSNRHCESSVESFFSADQNASCLLGIQDLSEIVISATPKHAFTEKLVTDLTNSILNFQIAAEATTHRRLLETGLISDVVRRHIGDPQAIMNCLRIMRKLVSSRRAPYIFLVTLACVLIGLVHSVYLDLLLLNFVHNHFAATRHSDSVSHIGIGSDGGTLAHSIPSLILRTFKTSERTTIIEAARNGSDDATMRWKWFKTWDNLNPNHVQIIFDDNDSDRFVRGAFSKSVAAAYFKLPRVVQRSDFARYLMLYEFGGVYTDMDTECWVPIDKWTYGHPSVSAILGIEVFGQIDGLDQAAQWTMAVAPKHPFLERLIRNLSKRILSSSDEMLINVDEVVEVTGPVFWSKTLWDHLSGMEFDIKGLQGIDRSYKILGDFMLLGRIHFYRPGIFSRHRGTGEMKNGWKNQKKPELLNTTLEVQIPNNVNPASIIAEHSIPFRIMRPVRTNSRNEVRHQLLERYPSQNGYAWFESWETINRDHLQMLFSDDDLDRFVKGFFSKRISAAYFKLPLAVRSEFGKYLMLYIFGGLYVGTGVECLQPIDGFVADLDLILALQGEGGSFTDGFFAASRKNPFVLHLINEIMKKIEASDKLSDGHFSTLAGADAIQKAVSDYFKVSEDTLKMAHTDGNVTLGRTMFFDLAGSKLFAVHDKKL</sequence>
<dbReference type="SUPFAM" id="SSF53448">
    <property type="entry name" value="Nucleotide-diphospho-sugar transferases"/>
    <property type="match status" value="3"/>
</dbReference>
<evidence type="ECO:0000313" key="3">
    <source>
        <dbReference type="Proteomes" id="UP000320333"/>
    </source>
</evidence>
<dbReference type="OrthoDB" id="409543at2759"/>
<evidence type="ECO:0000313" key="2">
    <source>
        <dbReference type="EMBL" id="TPX75295.1"/>
    </source>
</evidence>
<dbReference type="GO" id="GO:0006487">
    <property type="term" value="P:protein N-linked glycosylation"/>
    <property type="evidence" value="ECO:0007669"/>
    <property type="project" value="TreeGrafter"/>
</dbReference>
<dbReference type="Gene3D" id="3.90.550.20">
    <property type="match status" value="3"/>
</dbReference>
<dbReference type="Pfam" id="PF04488">
    <property type="entry name" value="Gly_transf_sug"/>
    <property type="match status" value="2"/>
</dbReference>
<dbReference type="GO" id="GO:0000009">
    <property type="term" value="F:alpha-1,6-mannosyltransferase activity"/>
    <property type="evidence" value="ECO:0007669"/>
    <property type="project" value="InterPro"/>
</dbReference>
<organism evidence="2 3">
    <name type="scientific">Chytriomyces confervae</name>
    <dbReference type="NCBI Taxonomy" id="246404"/>
    <lineage>
        <taxon>Eukaryota</taxon>
        <taxon>Fungi</taxon>
        <taxon>Fungi incertae sedis</taxon>
        <taxon>Chytridiomycota</taxon>
        <taxon>Chytridiomycota incertae sedis</taxon>
        <taxon>Chytridiomycetes</taxon>
        <taxon>Chytridiales</taxon>
        <taxon>Chytriomycetaceae</taxon>
        <taxon>Chytriomyces</taxon>
    </lineage>
</organism>
<dbReference type="PANTHER" id="PTHR31834">
    <property type="entry name" value="INITIATION-SPECIFIC ALPHA-1,6-MANNOSYLTRANSFERASE"/>
    <property type="match status" value="1"/>
</dbReference>
<reference evidence="2 3" key="1">
    <citation type="journal article" date="2019" name="Sci. Rep.">
        <title>Comparative genomics of chytrid fungi reveal insights into the obligate biotrophic and pathogenic lifestyle of Synchytrium endobioticum.</title>
        <authorList>
            <person name="van de Vossenberg B.T.L.H."/>
            <person name="Warris S."/>
            <person name="Nguyen H.D.T."/>
            <person name="van Gent-Pelzer M.P.E."/>
            <person name="Joly D.L."/>
            <person name="van de Geest H.C."/>
            <person name="Bonants P.J.M."/>
            <person name="Smith D.S."/>
            <person name="Levesque C.A."/>
            <person name="van der Lee T.A.J."/>
        </authorList>
    </citation>
    <scope>NUCLEOTIDE SEQUENCE [LARGE SCALE GENOMIC DNA]</scope>
    <source>
        <strain evidence="2 3">CBS 675.73</strain>
    </source>
</reference>
<proteinExistence type="inferred from homology"/>
<dbReference type="STRING" id="246404.A0A507FI25"/>
<protein>
    <recommendedName>
        <fullName evidence="4">Alpha 1,4-glycosyltransferase domain-containing protein</fullName>
    </recommendedName>
</protein>